<feature type="region of interest" description="Disordered" evidence="2">
    <location>
        <begin position="114"/>
        <end position="146"/>
    </location>
</feature>
<accession>A0A8B8BJ12</accession>
<evidence type="ECO:0000313" key="6">
    <source>
        <dbReference type="RefSeq" id="XP_022302936.1"/>
    </source>
</evidence>
<evidence type="ECO:0000256" key="1">
    <source>
        <dbReference type="SAM" id="Coils"/>
    </source>
</evidence>
<name>A0A8B8BJ12_CRAVI</name>
<dbReference type="PROSITE" id="PS50209">
    <property type="entry name" value="CARD"/>
    <property type="match status" value="1"/>
</dbReference>
<dbReference type="SUPFAM" id="SSF58026">
    <property type="entry name" value="Delta-sleep-inducing peptide immunoreactive peptide"/>
    <property type="match status" value="1"/>
</dbReference>
<dbReference type="OrthoDB" id="6075672at2759"/>
<dbReference type="KEGG" id="cvn:111110641"/>
<dbReference type="GO" id="GO:0042981">
    <property type="term" value="P:regulation of apoptotic process"/>
    <property type="evidence" value="ECO:0007669"/>
    <property type="project" value="InterPro"/>
</dbReference>
<dbReference type="RefSeq" id="XP_022302936.1">
    <property type="nucleotide sequence ID" value="XM_022447228.1"/>
</dbReference>
<dbReference type="Proteomes" id="UP000694844">
    <property type="component" value="Chromosome 8"/>
</dbReference>
<evidence type="ECO:0000313" key="4">
    <source>
        <dbReference type="Proteomes" id="UP000694844"/>
    </source>
</evidence>
<feature type="coiled-coil region" evidence="1">
    <location>
        <begin position="343"/>
        <end position="448"/>
    </location>
</feature>
<dbReference type="CDD" id="cd01671">
    <property type="entry name" value="CARD"/>
    <property type="match status" value="1"/>
</dbReference>
<dbReference type="GeneID" id="111110641"/>
<reference evidence="5 6" key="1">
    <citation type="submission" date="2025-04" db="UniProtKB">
        <authorList>
            <consortium name="RefSeq"/>
        </authorList>
    </citation>
    <scope>IDENTIFICATION</scope>
    <source>
        <tissue evidence="5 6">Whole sample</tissue>
    </source>
</reference>
<evidence type="ECO:0000313" key="5">
    <source>
        <dbReference type="RefSeq" id="XP_022295925.1"/>
    </source>
</evidence>
<evidence type="ECO:0000256" key="2">
    <source>
        <dbReference type="SAM" id="MobiDB-lite"/>
    </source>
</evidence>
<sequence>MSKVNMDSEQRKRITSNITFLKERLGYLDPILDRLVEKNVLTMEQRERIEKVQPPTPHKKFNEFIQFLLASPDPGTFPSFIASLEEERYFNIVERLQKDVPGRKTVSRDTYVRPQTSVSRPTTAVLTQQTTDSSVTAGAPERAVRSKTSIYRQAAYHLVDDDSETLNSESPAPQSPSPVNRPRTSNQHDPHYGGAKIADRVTVAVGHMFAEFSGKLTNDLLDGFERRRHEERIDMEIRIEKKIDHVIEKRVDEKLTVFKQEWEQEKANYLQGNQKALNALQDSIESLQSYQEEYIALKQKYEQLQQTHSLMREKENERWQKLSTLNKDNNTLKNEGEVLRGQIIELRDRVHELESDNRVLKDNEIQDQCKINQLVADKEDLLAELERTEREKMDLKMRVDSLSREIEKLLNNQQERASQEDKAYQDALRKQNDRLDELYKVVQALSDRDRQTRNLFIGGSTMSKAVRSARPPK</sequence>
<dbReference type="InterPro" id="IPR001315">
    <property type="entry name" value="CARD"/>
</dbReference>
<keyword evidence="1" id="KW-0175">Coiled coil</keyword>
<keyword evidence="4" id="KW-1185">Reference proteome</keyword>
<feature type="coiled-coil region" evidence="1">
    <location>
        <begin position="273"/>
        <end position="317"/>
    </location>
</feature>
<dbReference type="InterPro" id="IPR011029">
    <property type="entry name" value="DEATH-like_dom_sf"/>
</dbReference>
<dbReference type="SUPFAM" id="SSF47986">
    <property type="entry name" value="DEATH domain"/>
    <property type="match status" value="1"/>
</dbReference>
<evidence type="ECO:0000259" key="3">
    <source>
        <dbReference type="PROSITE" id="PS50209"/>
    </source>
</evidence>
<protein>
    <submittedName>
        <fullName evidence="5">Uncharacterized protein LOC111105815</fullName>
    </submittedName>
    <submittedName>
        <fullName evidence="6">Uncharacterized protein LOC111110641</fullName>
    </submittedName>
</protein>
<dbReference type="Pfam" id="PF00619">
    <property type="entry name" value="CARD"/>
    <property type="match status" value="1"/>
</dbReference>
<feature type="domain" description="CARD" evidence="3">
    <location>
        <begin position="6"/>
        <end position="99"/>
    </location>
</feature>
<proteinExistence type="predicted"/>
<dbReference type="RefSeq" id="XP_022295925.1">
    <property type="nucleotide sequence ID" value="XM_022440217.1"/>
</dbReference>
<feature type="compositionally biased region" description="Polar residues" evidence="2">
    <location>
        <begin position="114"/>
        <end position="136"/>
    </location>
</feature>
<dbReference type="AlphaFoldDB" id="A0A8B8BJ12"/>
<dbReference type="Gene3D" id="1.10.533.10">
    <property type="entry name" value="Death Domain, Fas"/>
    <property type="match status" value="1"/>
</dbReference>
<feature type="region of interest" description="Disordered" evidence="2">
    <location>
        <begin position="160"/>
        <end position="194"/>
    </location>
</feature>
<gene>
    <name evidence="6" type="primary">LOC111110641</name>
    <name evidence="5" type="synonym">LOC111105815</name>
</gene>
<dbReference type="KEGG" id="cvn:111105815"/>
<organism evidence="4 6">
    <name type="scientific">Crassostrea virginica</name>
    <name type="common">Eastern oyster</name>
    <dbReference type="NCBI Taxonomy" id="6565"/>
    <lineage>
        <taxon>Eukaryota</taxon>
        <taxon>Metazoa</taxon>
        <taxon>Spiralia</taxon>
        <taxon>Lophotrochozoa</taxon>
        <taxon>Mollusca</taxon>
        <taxon>Bivalvia</taxon>
        <taxon>Autobranchia</taxon>
        <taxon>Pteriomorphia</taxon>
        <taxon>Ostreida</taxon>
        <taxon>Ostreoidea</taxon>
        <taxon>Ostreidae</taxon>
        <taxon>Crassostrea</taxon>
    </lineage>
</organism>